<comment type="caution">
    <text evidence="4">The sequence shown here is derived from an EMBL/GenBank/DDBJ whole genome shotgun (WGS) entry which is preliminary data.</text>
</comment>
<dbReference type="Proteomes" id="UP001159405">
    <property type="component" value="Unassembled WGS sequence"/>
</dbReference>
<dbReference type="PROSITE" id="PS50966">
    <property type="entry name" value="ZF_SWIM"/>
    <property type="match status" value="1"/>
</dbReference>
<organism evidence="4 5">
    <name type="scientific">Porites lobata</name>
    <dbReference type="NCBI Taxonomy" id="104759"/>
    <lineage>
        <taxon>Eukaryota</taxon>
        <taxon>Metazoa</taxon>
        <taxon>Cnidaria</taxon>
        <taxon>Anthozoa</taxon>
        <taxon>Hexacorallia</taxon>
        <taxon>Scleractinia</taxon>
        <taxon>Fungiina</taxon>
        <taxon>Poritidae</taxon>
        <taxon>Porites</taxon>
    </lineage>
</organism>
<feature type="region of interest" description="Disordered" evidence="2">
    <location>
        <begin position="418"/>
        <end position="439"/>
    </location>
</feature>
<dbReference type="InterPro" id="IPR007527">
    <property type="entry name" value="Znf_SWIM"/>
</dbReference>
<name>A0ABN8RDI4_9CNID</name>
<gene>
    <name evidence="4" type="ORF">PLOB_00018533</name>
</gene>
<evidence type="ECO:0000256" key="1">
    <source>
        <dbReference type="PROSITE-ProRule" id="PRU00325"/>
    </source>
</evidence>
<evidence type="ECO:0000313" key="4">
    <source>
        <dbReference type="EMBL" id="CAH3176863.1"/>
    </source>
</evidence>
<evidence type="ECO:0000256" key="2">
    <source>
        <dbReference type="SAM" id="MobiDB-lite"/>
    </source>
</evidence>
<keyword evidence="1" id="KW-0863">Zinc-finger</keyword>
<keyword evidence="1" id="KW-0479">Metal-binding</keyword>
<protein>
    <recommendedName>
        <fullName evidence="3">SWIM-type domain-containing protein</fullName>
    </recommendedName>
</protein>
<sequence length="564" mass="65147">MIHHSKSETTYQMLATTCVRKCSSLTNAKGFITDGETALQNAFQEQLKHSQSLRCFKHFENNCKNKLRDLGIKSEKDQKYFLAKTFGVRGKEEGIIDAVDGKDLRKRLRSAQNEVEEQERLTLGKDEQYAPKYWSYLNDNRKMIRRHMVDDVRRKAGLMDGENGRPKRCYTNCSESMNNIMKAAKNTFTKESGATHLTELQFTRHVFEAIHDHQVEEFQSAVAGVSDEYVLADHSKYLQVLADVWFDWSPKTRNTYIGNIQKLSMEDIFQQKDVPWPSDNMSEDRFEFRDLEVDVAGILSDHFGYSADNSIAIKREVLNLVNHPTAIQPKASLATKENLKFEVASPSARNGSVLVTVYRDHVGCVCGRYRHDNICKHSIAVAARQSILSTHFNFLKKKSKKGSRTALAEYDVNKNTAGKKGARNKNSYRPERYCSSGVEPSNQARQTFTEIHHNENQFVLMFLPQEARTCKSCEIEFCQRKQVIPFNMVFAHKERWLYPVDGDWSKAKASKKETNRFYHTAKKCILKRFPYFNWEYVEIPSHVADSLSESHRKYLRSEFQDAVV</sequence>
<feature type="domain" description="SWIM-type" evidence="3">
    <location>
        <begin position="353"/>
        <end position="386"/>
    </location>
</feature>
<dbReference type="EMBL" id="CALNXK010000218">
    <property type="protein sequence ID" value="CAH3176863.1"/>
    <property type="molecule type" value="Genomic_DNA"/>
</dbReference>
<keyword evidence="5" id="KW-1185">Reference proteome</keyword>
<evidence type="ECO:0000259" key="3">
    <source>
        <dbReference type="PROSITE" id="PS50966"/>
    </source>
</evidence>
<reference evidence="4 5" key="1">
    <citation type="submission" date="2022-05" db="EMBL/GenBank/DDBJ databases">
        <authorList>
            <consortium name="Genoscope - CEA"/>
            <person name="William W."/>
        </authorList>
    </citation>
    <scope>NUCLEOTIDE SEQUENCE [LARGE SCALE GENOMIC DNA]</scope>
</reference>
<accession>A0ABN8RDI4</accession>
<proteinExistence type="predicted"/>
<keyword evidence="1" id="KW-0862">Zinc</keyword>
<evidence type="ECO:0000313" key="5">
    <source>
        <dbReference type="Proteomes" id="UP001159405"/>
    </source>
</evidence>